<dbReference type="AlphaFoldDB" id="A0A372JHV9"/>
<sequence length="260" mass="30011">MRVMITVKAAPNPSQVYGETVCVAGIRLDTDRPQWVRLYPINFRALEDERQFRKYDVVKLRARPSSRDPRPESFRPELGSVVGDGRMSTWERRRPFVVDLVNKSMCQVFQDARDGRPGSVASMAAIRPRKVQDLEIRPHPGWSPAEKKKIDAYVRQLALDEDGPRTPLQAPRFKGWYRYLCQSPDCKGHLQGLYDWEFVRLQRRLTGLDDAEAIAELRSKFLDTMCAPDRETVFYVGNMQKRMSSFIIGGVFYPPVGTRR</sequence>
<keyword evidence="2" id="KW-1185">Reference proteome</keyword>
<gene>
    <name evidence="1" type="ORF">DZF91_21475</name>
</gene>
<evidence type="ECO:0000313" key="1">
    <source>
        <dbReference type="EMBL" id="RFU39615.1"/>
    </source>
</evidence>
<name>A0A372JHV9_9ACTN</name>
<dbReference type="Proteomes" id="UP000261811">
    <property type="component" value="Unassembled WGS sequence"/>
</dbReference>
<proteinExistence type="predicted"/>
<dbReference type="EMBL" id="QURH01000332">
    <property type="protein sequence ID" value="RFU39615.1"/>
    <property type="molecule type" value="Genomic_DNA"/>
</dbReference>
<evidence type="ECO:0000313" key="2">
    <source>
        <dbReference type="Proteomes" id="UP000261811"/>
    </source>
</evidence>
<comment type="caution">
    <text evidence="1">The sequence shown here is derived from an EMBL/GenBank/DDBJ whole genome shotgun (WGS) entry which is preliminary data.</text>
</comment>
<protein>
    <submittedName>
        <fullName evidence="1">Uncharacterized protein</fullName>
    </submittedName>
</protein>
<organism evidence="1 2">
    <name type="scientific">Actinomadura logoneensis</name>
    <dbReference type="NCBI Taxonomy" id="2293572"/>
    <lineage>
        <taxon>Bacteria</taxon>
        <taxon>Bacillati</taxon>
        <taxon>Actinomycetota</taxon>
        <taxon>Actinomycetes</taxon>
        <taxon>Streptosporangiales</taxon>
        <taxon>Thermomonosporaceae</taxon>
        <taxon>Actinomadura</taxon>
    </lineage>
</organism>
<reference evidence="1 2" key="1">
    <citation type="submission" date="2018-08" db="EMBL/GenBank/DDBJ databases">
        <title>Actinomadura jelena sp. nov., a novel Actinomycete isolated from soil in Chad.</title>
        <authorList>
            <person name="Shi L."/>
        </authorList>
    </citation>
    <scope>NUCLEOTIDE SEQUENCE [LARGE SCALE GENOMIC DNA]</scope>
    <source>
        <strain evidence="1 2">NEAU-G17</strain>
    </source>
</reference>
<accession>A0A372JHV9</accession>